<accession>A0A067Q7K2</accession>
<dbReference type="InParanoid" id="A0A067Q7K2"/>
<name>A0A067Q7K2_9AGAM</name>
<reference evidence="3" key="1">
    <citation type="journal article" date="2014" name="Proc. Natl. Acad. Sci. U.S.A.">
        <title>Extensive sampling of basidiomycete genomes demonstrates inadequacy of the white-rot/brown-rot paradigm for wood decay fungi.</title>
        <authorList>
            <person name="Riley R."/>
            <person name="Salamov A.A."/>
            <person name="Brown D.W."/>
            <person name="Nagy L.G."/>
            <person name="Floudas D."/>
            <person name="Held B.W."/>
            <person name="Levasseur A."/>
            <person name="Lombard V."/>
            <person name="Morin E."/>
            <person name="Otillar R."/>
            <person name="Lindquist E.A."/>
            <person name="Sun H."/>
            <person name="LaButti K.M."/>
            <person name="Schmutz J."/>
            <person name="Jabbour D."/>
            <person name="Luo H."/>
            <person name="Baker S.E."/>
            <person name="Pisabarro A.G."/>
            <person name="Walton J.D."/>
            <person name="Blanchette R.A."/>
            <person name="Henrissat B."/>
            <person name="Martin F."/>
            <person name="Cullen D."/>
            <person name="Hibbett D.S."/>
            <person name="Grigoriev I.V."/>
        </authorList>
    </citation>
    <scope>NUCLEOTIDE SEQUENCE [LARGE SCALE GENOMIC DNA]</scope>
    <source>
        <strain evidence="3">MUCL 33604</strain>
    </source>
</reference>
<proteinExistence type="predicted"/>
<dbReference type="AlphaFoldDB" id="A0A067Q7K2"/>
<gene>
    <name evidence="2" type="ORF">JAAARDRAFT_33027</name>
</gene>
<dbReference type="EMBL" id="KL197715">
    <property type="protein sequence ID" value="KDQ59457.1"/>
    <property type="molecule type" value="Genomic_DNA"/>
</dbReference>
<protein>
    <submittedName>
        <fullName evidence="2">Uncharacterized protein</fullName>
    </submittedName>
</protein>
<keyword evidence="3" id="KW-1185">Reference proteome</keyword>
<evidence type="ECO:0000313" key="2">
    <source>
        <dbReference type="EMBL" id="KDQ59457.1"/>
    </source>
</evidence>
<sequence length="190" mass="20408">MDRERKPVRGCVGPFLDAPPSSPSLCSSSKLCPNVRSRDDESPDEIGTVSANHCSSFLVGNAGVVQTRRKTLRGDVKSGDDTSDGGIGTAIECFWRLRCDFRRVWLGGNSLWGDNEGICEGVVAVVKGMIEMNKGNRTRVMCGSVRGGFGEAPHICSDHFKCSLGRERIGPEPTLSLFADPDVSTETASV</sequence>
<dbReference type="HOGENOM" id="CLU_1428202_0_0_1"/>
<evidence type="ECO:0000256" key="1">
    <source>
        <dbReference type="SAM" id="MobiDB-lite"/>
    </source>
</evidence>
<dbReference type="Proteomes" id="UP000027265">
    <property type="component" value="Unassembled WGS sequence"/>
</dbReference>
<evidence type="ECO:0000313" key="3">
    <source>
        <dbReference type="Proteomes" id="UP000027265"/>
    </source>
</evidence>
<feature type="region of interest" description="Disordered" evidence="1">
    <location>
        <begin position="1"/>
        <end position="30"/>
    </location>
</feature>
<organism evidence="2 3">
    <name type="scientific">Jaapia argillacea MUCL 33604</name>
    <dbReference type="NCBI Taxonomy" id="933084"/>
    <lineage>
        <taxon>Eukaryota</taxon>
        <taxon>Fungi</taxon>
        <taxon>Dikarya</taxon>
        <taxon>Basidiomycota</taxon>
        <taxon>Agaricomycotina</taxon>
        <taxon>Agaricomycetes</taxon>
        <taxon>Agaricomycetidae</taxon>
        <taxon>Jaapiales</taxon>
        <taxon>Jaapiaceae</taxon>
        <taxon>Jaapia</taxon>
    </lineage>
</organism>